<dbReference type="AlphaFoldDB" id="A0AAE3XNP8"/>
<accession>A0AAE3XNP8</accession>
<evidence type="ECO:0000313" key="3">
    <source>
        <dbReference type="Proteomes" id="UP001185092"/>
    </source>
</evidence>
<organism evidence="2 3">
    <name type="scientific">Aureibacter tunicatorum</name>
    <dbReference type="NCBI Taxonomy" id="866807"/>
    <lineage>
        <taxon>Bacteria</taxon>
        <taxon>Pseudomonadati</taxon>
        <taxon>Bacteroidota</taxon>
        <taxon>Cytophagia</taxon>
        <taxon>Cytophagales</taxon>
        <taxon>Persicobacteraceae</taxon>
        <taxon>Aureibacter</taxon>
    </lineage>
</organism>
<dbReference type="CDD" id="cd00038">
    <property type="entry name" value="CAP_ED"/>
    <property type="match status" value="1"/>
</dbReference>
<dbReference type="Proteomes" id="UP001185092">
    <property type="component" value="Unassembled WGS sequence"/>
</dbReference>
<dbReference type="InterPro" id="IPR000595">
    <property type="entry name" value="cNMP-bd_dom"/>
</dbReference>
<dbReference type="EMBL" id="JAVDQD010000002">
    <property type="protein sequence ID" value="MDR6239249.1"/>
    <property type="molecule type" value="Genomic_DNA"/>
</dbReference>
<reference evidence="2" key="1">
    <citation type="submission" date="2023-07" db="EMBL/GenBank/DDBJ databases">
        <title>Genomic Encyclopedia of Type Strains, Phase IV (KMG-IV): sequencing the most valuable type-strain genomes for metagenomic binning, comparative biology and taxonomic classification.</title>
        <authorList>
            <person name="Goeker M."/>
        </authorList>
    </citation>
    <scope>NUCLEOTIDE SEQUENCE</scope>
    <source>
        <strain evidence="2">DSM 26174</strain>
    </source>
</reference>
<name>A0AAE3XNP8_9BACT</name>
<dbReference type="Gene3D" id="2.60.120.10">
    <property type="entry name" value="Jelly Rolls"/>
    <property type="match status" value="1"/>
</dbReference>
<comment type="caution">
    <text evidence="2">The sequence shown here is derived from an EMBL/GenBank/DDBJ whole genome shotgun (WGS) entry which is preliminary data.</text>
</comment>
<protein>
    <submittedName>
        <fullName evidence="2">CRP-like cAMP-binding protein</fullName>
    </submittedName>
</protein>
<evidence type="ECO:0000313" key="2">
    <source>
        <dbReference type="EMBL" id="MDR6239249.1"/>
    </source>
</evidence>
<keyword evidence="3" id="KW-1185">Reference proteome</keyword>
<evidence type="ECO:0000259" key="1">
    <source>
        <dbReference type="Pfam" id="PF00027"/>
    </source>
</evidence>
<sequence>MKLENFLQGIKPMPDNKASFIASHFKKEIHQKGISLLKEGQISKKSYFVESGIVRCFIIDLDGNEITTRFYSTPDFLNDYLSFFSQKPANENYELLTDCVLYSITLDNVQKCFHNVPEFREWGRMLLTLNYSYMSNKMIDYHKLSAQERYLKLMNEQPEIVQQAPLNMIASYLNVTKYSLSRIRKELTKS</sequence>
<dbReference type="Pfam" id="PF00027">
    <property type="entry name" value="cNMP_binding"/>
    <property type="match status" value="1"/>
</dbReference>
<dbReference type="RefSeq" id="WP_309938842.1">
    <property type="nucleotide sequence ID" value="NZ_AP025305.1"/>
</dbReference>
<gene>
    <name evidence="2" type="ORF">HNQ88_002286</name>
</gene>
<proteinExistence type="predicted"/>
<feature type="domain" description="Cyclic nucleotide-binding" evidence="1">
    <location>
        <begin position="31"/>
        <end position="113"/>
    </location>
</feature>
<dbReference type="InterPro" id="IPR018490">
    <property type="entry name" value="cNMP-bd_dom_sf"/>
</dbReference>
<dbReference type="SUPFAM" id="SSF51206">
    <property type="entry name" value="cAMP-binding domain-like"/>
    <property type="match status" value="1"/>
</dbReference>
<dbReference type="InterPro" id="IPR014710">
    <property type="entry name" value="RmlC-like_jellyroll"/>
</dbReference>